<reference evidence="1 2" key="1">
    <citation type="submission" date="2016-06" db="EMBL/GenBank/DDBJ databases">
        <authorList>
            <person name="Kjaerup R.B."/>
            <person name="Dalgaard T.S."/>
            <person name="Juul-Madsen H.R."/>
        </authorList>
    </citation>
    <scope>NUCLEOTIDE SEQUENCE [LARGE SCALE GENOMIC DNA]</scope>
    <source>
        <strain evidence="1 2">DSM 45248</strain>
    </source>
</reference>
<dbReference type="AlphaFoldDB" id="A0A1A8ZA32"/>
<proteinExistence type="predicted"/>
<dbReference type="EMBL" id="LT594324">
    <property type="protein sequence ID" value="SBT40728.1"/>
    <property type="molecule type" value="Genomic_DNA"/>
</dbReference>
<evidence type="ECO:0000313" key="2">
    <source>
        <dbReference type="Proteomes" id="UP000198765"/>
    </source>
</evidence>
<evidence type="ECO:0000313" key="1">
    <source>
        <dbReference type="EMBL" id="SBT40728.1"/>
    </source>
</evidence>
<organism evidence="1 2">
    <name type="scientific">Micromonospora narathiwatensis</name>
    <dbReference type="NCBI Taxonomy" id="299146"/>
    <lineage>
        <taxon>Bacteria</taxon>
        <taxon>Bacillati</taxon>
        <taxon>Actinomycetota</taxon>
        <taxon>Actinomycetes</taxon>
        <taxon>Micromonosporales</taxon>
        <taxon>Micromonosporaceae</taxon>
        <taxon>Micromonospora</taxon>
    </lineage>
</organism>
<protein>
    <submittedName>
        <fullName evidence="1">Uncharacterized protein</fullName>
    </submittedName>
</protein>
<accession>A0A1A8ZA32</accession>
<gene>
    <name evidence="1" type="ORF">GA0070621_1038</name>
</gene>
<name>A0A1A8ZA32_9ACTN</name>
<sequence length="147" mass="16373">MGDHEKVSDHDPFDLSNLAQIIDTYMHRILDSGEDPVDVLLNLMGALIEPPLSEHLWCVGQLYGNFGWLSDIVDGYPVDYGANAETIAAREIRDAARDWLGIPRTVEGMEHYLKRWEARLEALPATYGGWTVRGTSGHEADLPPTNA</sequence>
<keyword evidence="2" id="KW-1185">Reference proteome</keyword>
<dbReference type="PATRIC" id="fig|299146.4.peg.1070"/>
<dbReference type="Proteomes" id="UP000198765">
    <property type="component" value="Chromosome I"/>
</dbReference>